<keyword evidence="1" id="KW-1133">Transmembrane helix</keyword>
<dbReference type="PANTHER" id="PTHR35043">
    <property type="entry name" value="TRANSCRIPTION FACTOR DOMAIN-CONTAINING PROTEIN"/>
    <property type="match status" value="1"/>
</dbReference>
<evidence type="ECO:0000313" key="3">
    <source>
        <dbReference type="Proteomes" id="UP000007148"/>
    </source>
</evidence>
<dbReference type="PANTHER" id="PTHR35043:SF7">
    <property type="entry name" value="TRANSCRIPTION FACTOR DOMAIN-CONTAINING PROTEIN"/>
    <property type="match status" value="1"/>
</dbReference>
<dbReference type="AlphaFoldDB" id="G4TWZ0"/>
<comment type="caution">
    <text evidence="2">The sequence shown here is derived from an EMBL/GenBank/DDBJ whole genome shotgun (WGS) entry which is preliminary data.</text>
</comment>
<feature type="transmembrane region" description="Helical" evidence="1">
    <location>
        <begin position="39"/>
        <end position="59"/>
    </location>
</feature>
<organism evidence="2 3">
    <name type="scientific">Serendipita indica (strain DSM 11827)</name>
    <name type="common">Root endophyte fungus</name>
    <name type="synonym">Piriformospora indica</name>
    <dbReference type="NCBI Taxonomy" id="1109443"/>
    <lineage>
        <taxon>Eukaryota</taxon>
        <taxon>Fungi</taxon>
        <taxon>Dikarya</taxon>
        <taxon>Basidiomycota</taxon>
        <taxon>Agaricomycotina</taxon>
        <taxon>Agaricomycetes</taxon>
        <taxon>Sebacinales</taxon>
        <taxon>Serendipitaceae</taxon>
        <taxon>Serendipita</taxon>
    </lineage>
</organism>
<reference evidence="2 3" key="1">
    <citation type="journal article" date="2011" name="PLoS Pathog.">
        <title>Endophytic Life Strategies Decoded by Genome and Transcriptome Analyses of the Mutualistic Root Symbiont Piriformospora indica.</title>
        <authorList>
            <person name="Zuccaro A."/>
            <person name="Lahrmann U."/>
            <person name="Guldener U."/>
            <person name="Langen G."/>
            <person name="Pfiffi S."/>
            <person name="Biedenkopf D."/>
            <person name="Wong P."/>
            <person name="Samans B."/>
            <person name="Grimm C."/>
            <person name="Basiewicz M."/>
            <person name="Murat C."/>
            <person name="Martin F."/>
            <person name="Kogel K.H."/>
        </authorList>
    </citation>
    <scope>NUCLEOTIDE SEQUENCE [LARGE SCALE GENOMIC DNA]</scope>
    <source>
        <strain evidence="2 3">DSM 11827</strain>
    </source>
</reference>
<dbReference type="EMBL" id="CAFZ01000531">
    <property type="protein sequence ID" value="CCA75833.1"/>
    <property type="molecule type" value="Genomic_DNA"/>
</dbReference>
<feature type="transmembrane region" description="Helical" evidence="1">
    <location>
        <begin position="380"/>
        <end position="405"/>
    </location>
</feature>
<dbReference type="HOGENOM" id="CLU_022883_6_1_1"/>
<dbReference type="OMA" id="STIYTCV"/>
<name>G4TWZ0_SERID</name>
<proteinExistence type="predicted"/>
<protein>
    <submittedName>
        <fullName evidence="2">Uncharacterized protein</fullName>
    </submittedName>
</protein>
<keyword evidence="1" id="KW-0472">Membrane</keyword>
<feature type="transmembrane region" description="Helical" evidence="1">
    <location>
        <begin position="348"/>
        <end position="368"/>
    </location>
</feature>
<evidence type="ECO:0000256" key="1">
    <source>
        <dbReference type="SAM" id="Phobius"/>
    </source>
</evidence>
<evidence type="ECO:0000313" key="2">
    <source>
        <dbReference type="EMBL" id="CCA75833.1"/>
    </source>
</evidence>
<dbReference type="eggNOG" id="ENOG502SPX8">
    <property type="taxonomic scope" value="Eukaryota"/>
</dbReference>
<accession>G4TWZ0</accession>
<dbReference type="Proteomes" id="UP000007148">
    <property type="component" value="Unassembled WGS sequence"/>
</dbReference>
<sequence length="462" mass="52289">MALAIAVYSLSTRAAQDVASNTTESASSCANQYRSLPGIVWSCLTTIFLCIWVSLHLNVPEPVDTRSLNSFNKLKFEIRYFIRRNLIPLVVTLMAPEWVLGVAIRQFVMAAHVAKEIGATRQQGFFIIMGGFHLFKRTQGSSFRQMREWGREEAHPLVEDSVVEEGEGRLGHTPSVEATNTIEEEVGEPVHPLDEFDVCRLIKAGKLRLPHFAELKDKCKSDGLAKFLVILQTLWFITQCIARKANKLSLTELEVVTLGYTLLTLLMYVAWWDKPYGVTFPVRVYETLPERTIEQEDLKKKKEEVKLPERVYAYISGTQGYFTDLRSQKRVPMFHSGRNGGRVILRDFIGPMTIGLVGTLFGAVHLLAWSSPFPSGRVQWLWRFGAVVMTVAPPAAFIGLIFLMLVQKWLILAYLIGYLLRLVPICYLVGRGITIVLAFLTLATLPLDAYQDVEWSDFFPHI</sequence>
<dbReference type="InParanoid" id="G4TWZ0"/>
<keyword evidence="3" id="KW-1185">Reference proteome</keyword>
<feature type="transmembrane region" description="Helical" evidence="1">
    <location>
        <begin position="411"/>
        <end position="430"/>
    </location>
</feature>
<keyword evidence="1" id="KW-0812">Transmembrane</keyword>
<dbReference type="OrthoDB" id="9451547at2759"/>
<gene>
    <name evidence="2" type="ORF">PIIN_09821</name>
</gene>